<evidence type="ECO:0000313" key="9">
    <source>
        <dbReference type="EMBL" id="TQV66998.1"/>
    </source>
</evidence>
<dbReference type="SMART" id="SM00220">
    <property type="entry name" value="S_TKc"/>
    <property type="match status" value="1"/>
</dbReference>
<evidence type="ECO:0000256" key="1">
    <source>
        <dbReference type="ARBA" id="ARBA00022679"/>
    </source>
</evidence>
<dbReference type="GO" id="GO:0005829">
    <property type="term" value="C:cytosol"/>
    <property type="evidence" value="ECO:0007669"/>
    <property type="project" value="TreeGrafter"/>
</dbReference>
<dbReference type="GO" id="GO:0004674">
    <property type="term" value="F:protein serine/threonine kinase activity"/>
    <property type="evidence" value="ECO:0007669"/>
    <property type="project" value="InterPro"/>
</dbReference>
<dbReference type="SMART" id="SM00304">
    <property type="entry name" value="HAMP"/>
    <property type="match status" value="1"/>
</dbReference>
<dbReference type="InterPro" id="IPR000719">
    <property type="entry name" value="Prot_kinase_dom"/>
</dbReference>
<keyword evidence="1" id="KW-0808">Transferase</keyword>
<dbReference type="PROSITE" id="PS50011">
    <property type="entry name" value="PROTEIN_KINASE_DOM"/>
    <property type="match status" value="1"/>
</dbReference>
<evidence type="ECO:0000256" key="5">
    <source>
        <dbReference type="PROSITE-ProRule" id="PRU10141"/>
    </source>
</evidence>
<keyword evidence="4 5" id="KW-0067">ATP-binding</keyword>
<dbReference type="SUPFAM" id="SSF158472">
    <property type="entry name" value="HAMP domain-like"/>
    <property type="match status" value="1"/>
</dbReference>
<dbReference type="PANTHER" id="PTHR24348">
    <property type="entry name" value="SERINE/THREONINE-PROTEIN KINASE UNC-51-RELATED"/>
    <property type="match status" value="1"/>
</dbReference>
<organism evidence="9 10">
    <name type="scientific">Exilibacterium tricleocarpae</name>
    <dbReference type="NCBI Taxonomy" id="2591008"/>
    <lineage>
        <taxon>Bacteria</taxon>
        <taxon>Pseudomonadati</taxon>
        <taxon>Pseudomonadota</taxon>
        <taxon>Gammaproteobacteria</taxon>
        <taxon>Cellvibrionales</taxon>
        <taxon>Cellvibrionaceae</taxon>
        <taxon>Exilibacterium</taxon>
    </lineage>
</organism>
<dbReference type="GO" id="GO:0007165">
    <property type="term" value="P:signal transduction"/>
    <property type="evidence" value="ECO:0007669"/>
    <property type="project" value="InterPro"/>
</dbReference>
<dbReference type="InterPro" id="IPR008271">
    <property type="entry name" value="Ser/Thr_kinase_AS"/>
</dbReference>
<dbReference type="SUPFAM" id="SSF103190">
    <property type="entry name" value="Sensory domain-like"/>
    <property type="match status" value="1"/>
</dbReference>
<dbReference type="InterPro" id="IPR003660">
    <property type="entry name" value="HAMP_dom"/>
</dbReference>
<evidence type="ECO:0000259" key="8">
    <source>
        <dbReference type="PROSITE" id="PS50885"/>
    </source>
</evidence>
<keyword evidence="6" id="KW-0472">Membrane</keyword>
<evidence type="ECO:0000259" key="7">
    <source>
        <dbReference type="PROSITE" id="PS50011"/>
    </source>
</evidence>
<evidence type="ECO:0000313" key="10">
    <source>
        <dbReference type="Proteomes" id="UP000319732"/>
    </source>
</evidence>
<dbReference type="Pfam" id="PF14827">
    <property type="entry name" value="dCache_3"/>
    <property type="match status" value="1"/>
</dbReference>
<dbReference type="InterPro" id="IPR029150">
    <property type="entry name" value="dCache_3"/>
</dbReference>
<accession>A0A545SPT7</accession>
<dbReference type="RefSeq" id="WP_142929947.1">
    <property type="nucleotide sequence ID" value="NZ_ML660113.1"/>
</dbReference>
<dbReference type="Gene3D" id="3.30.200.20">
    <property type="entry name" value="Phosphorylase Kinase, domain 1"/>
    <property type="match status" value="1"/>
</dbReference>
<dbReference type="GO" id="GO:0000407">
    <property type="term" value="C:phagophore assembly site"/>
    <property type="evidence" value="ECO:0007669"/>
    <property type="project" value="TreeGrafter"/>
</dbReference>
<dbReference type="InterPro" id="IPR045269">
    <property type="entry name" value="Atg1-like"/>
</dbReference>
<protein>
    <submittedName>
        <fullName evidence="9">Protein kinase</fullName>
    </submittedName>
</protein>
<keyword evidence="3 9" id="KW-0418">Kinase</keyword>
<dbReference type="PROSITE" id="PS00107">
    <property type="entry name" value="PROTEIN_KINASE_ATP"/>
    <property type="match status" value="1"/>
</dbReference>
<dbReference type="InterPro" id="IPR029151">
    <property type="entry name" value="Sensor-like_sf"/>
</dbReference>
<dbReference type="Pfam" id="PF00069">
    <property type="entry name" value="Pkinase"/>
    <property type="match status" value="1"/>
</dbReference>
<dbReference type="Gene3D" id="6.10.340.10">
    <property type="match status" value="1"/>
</dbReference>
<dbReference type="GO" id="GO:0016020">
    <property type="term" value="C:membrane"/>
    <property type="evidence" value="ECO:0007669"/>
    <property type="project" value="InterPro"/>
</dbReference>
<feature type="domain" description="HAMP" evidence="8">
    <location>
        <begin position="323"/>
        <end position="381"/>
    </location>
</feature>
<dbReference type="AlphaFoldDB" id="A0A545SPT7"/>
<dbReference type="CDD" id="cd14014">
    <property type="entry name" value="STKc_PknB_like"/>
    <property type="match status" value="1"/>
</dbReference>
<dbReference type="InterPro" id="IPR017441">
    <property type="entry name" value="Protein_kinase_ATP_BS"/>
</dbReference>
<dbReference type="CDD" id="cd06225">
    <property type="entry name" value="HAMP"/>
    <property type="match status" value="1"/>
</dbReference>
<dbReference type="InterPro" id="IPR011009">
    <property type="entry name" value="Kinase-like_dom_sf"/>
</dbReference>
<reference evidence="9 10" key="1">
    <citation type="submission" date="2019-06" db="EMBL/GenBank/DDBJ databases">
        <title>Whole genome sequence for Cellvibrionaceae sp. R142.</title>
        <authorList>
            <person name="Wang G."/>
        </authorList>
    </citation>
    <scope>NUCLEOTIDE SEQUENCE [LARGE SCALE GENOMIC DNA]</scope>
    <source>
        <strain evidence="9 10">R142</strain>
    </source>
</reference>
<dbReference type="PROSITE" id="PS50885">
    <property type="entry name" value="HAMP"/>
    <property type="match status" value="1"/>
</dbReference>
<proteinExistence type="predicted"/>
<comment type="caution">
    <text evidence="9">The sequence shown here is derived from an EMBL/GenBank/DDBJ whole genome shotgun (WGS) entry which is preliminary data.</text>
</comment>
<keyword evidence="6" id="KW-1133">Transmembrane helix</keyword>
<dbReference type="GO" id="GO:0005524">
    <property type="term" value="F:ATP binding"/>
    <property type="evidence" value="ECO:0007669"/>
    <property type="project" value="UniProtKB-UniRule"/>
</dbReference>
<dbReference type="Gene3D" id="1.10.510.10">
    <property type="entry name" value="Transferase(Phosphotransferase) domain 1"/>
    <property type="match status" value="1"/>
</dbReference>
<evidence type="ECO:0000256" key="4">
    <source>
        <dbReference type="ARBA" id="ARBA00022840"/>
    </source>
</evidence>
<dbReference type="PROSITE" id="PS00108">
    <property type="entry name" value="PROTEIN_KINASE_ST"/>
    <property type="match status" value="1"/>
</dbReference>
<dbReference type="OrthoDB" id="9801841at2"/>
<dbReference type="Proteomes" id="UP000319732">
    <property type="component" value="Unassembled WGS sequence"/>
</dbReference>
<dbReference type="Gene3D" id="3.30.450.20">
    <property type="entry name" value="PAS domain"/>
    <property type="match status" value="1"/>
</dbReference>
<gene>
    <name evidence="9" type="ORF">FKG94_26380</name>
</gene>
<dbReference type="PANTHER" id="PTHR24348:SF22">
    <property type="entry name" value="NON-SPECIFIC SERINE_THREONINE PROTEIN KINASE"/>
    <property type="match status" value="1"/>
</dbReference>
<evidence type="ECO:0000256" key="3">
    <source>
        <dbReference type="ARBA" id="ARBA00022777"/>
    </source>
</evidence>
<evidence type="ECO:0000256" key="2">
    <source>
        <dbReference type="ARBA" id="ARBA00022741"/>
    </source>
</evidence>
<keyword evidence="6" id="KW-0812">Transmembrane</keyword>
<evidence type="ECO:0000256" key="6">
    <source>
        <dbReference type="SAM" id="Phobius"/>
    </source>
</evidence>
<keyword evidence="2 5" id="KW-0547">Nucleotide-binding</keyword>
<keyword evidence="10" id="KW-1185">Reference proteome</keyword>
<name>A0A545SPT7_9GAMM</name>
<dbReference type="GO" id="GO:0005776">
    <property type="term" value="C:autophagosome"/>
    <property type="evidence" value="ECO:0007669"/>
    <property type="project" value="TreeGrafter"/>
</dbReference>
<dbReference type="Pfam" id="PF00672">
    <property type="entry name" value="HAMP"/>
    <property type="match status" value="1"/>
</dbReference>
<dbReference type="SUPFAM" id="SSF56112">
    <property type="entry name" value="Protein kinase-like (PK-like)"/>
    <property type="match status" value="1"/>
</dbReference>
<dbReference type="EMBL" id="VHSG01000037">
    <property type="protein sequence ID" value="TQV66998.1"/>
    <property type="molecule type" value="Genomic_DNA"/>
</dbReference>
<feature type="binding site" evidence="5">
    <location>
        <position position="487"/>
    </location>
    <ligand>
        <name>ATP</name>
        <dbReference type="ChEBI" id="CHEBI:30616"/>
    </ligand>
</feature>
<sequence>MAIKKYNVALSIRTKLFFLILVAFSLLIAATSWRIGAQANKVSARVIDQSLQQSSIVLDTKIASRFTSIAEVATGIAKDGRVLPLVFDSQAQTLQDLGQEFKRVLDFDVLFFTDAQGVVLARSDRPEAIGQNMGGKSALFNRALIGEHSHGVIASRGQLLQMVVVPIFDNVAVDLVRGTVALGYQLSGEIAEEIHALTASDIGFFLFTRDAGRNISGASSTYNTNPDLKTALDAFFSVNPEIWGNIYNDAQRKVDLRLPLGDEDFHAVVHTLSNEGGKPLGFLMALRSRTELLKPFLDIQRTVVIIGLACLFIACIFAWFFARRISHPIIELVAVTQKIREGDYSNIKTSNIKTGSTSSDEVGQLYRSVIKMGHALKEKAQLETYLAQISDELDLEESIPLLAKQAVPQAERPQQVAVAAPVAGRPVTDDGTVINLRNAKAEYDRSDIGPGTGIDRRYKITRLLGAGAMGRVFLAQDIELDENVAIKVVDRELFTQQESVDFKEEIRLARQVTHRNILRTFDYGNWREFYYITMEYVSGFDLGHLLNTKGAFDINIGIIMARQICSAMNAAHEQGIIHRDLKPSNMMINRQGILKIMDFGLAMKVGQNNDRNPTTVAGTPRYMAPEQFYGGQLDERTDIYAIGAILYAIFNGAPPFSANGFKELANLHMTAKVPRIKAKGGQLPIALQKIIHKALAKKPEHRYKSVRQILDELNAVSSS</sequence>
<feature type="domain" description="Protein kinase" evidence="7">
    <location>
        <begin position="458"/>
        <end position="714"/>
    </location>
</feature>
<feature type="transmembrane region" description="Helical" evidence="6">
    <location>
        <begin position="303"/>
        <end position="322"/>
    </location>
</feature>